<dbReference type="Ensembl" id="ENSTRUT00000021157.3">
    <property type="protein sequence ID" value="ENSTRUP00000021070.2"/>
    <property type="gene ID" value="ENSTRUG00000008414.3"/>
</dbReference>
<dbReference type="InParanoid" id="H2T8T0"/>
<dbReference type="PANTHER" id="PTHR21041">
    <property type="entry name" value="DENDRITIC CELL-SPECIFIC TRANSMEMBRANE PROTEIN"/>
    <property type="match status" value="1"/>
</dbReference>
<evidence type="ECO:0000256" key="5">
    <source>
        <dbReference type="SAM" id="Phobius"/>
    </source>
</evidence>
<evidence type="ECO:0000313" key="8">
    <source>
        <dbReference type="Proteomes" id="UP000005226"/>
    </source>
</evidence>
<comment type="subcellular location">
    <subcellularLocation>
        <location evidence="1">Membrane</location>
        <topology evidence="1">Multi-pass membrane protein</topology>
    </subcellularLocation>
</comment>
<dbReference type="eggNOG" id="ENOG502QWDQ">
    <property type="taxonomic scope" value="Eukaryota"/>
</dbReference>
<dbReference type="GeneTree" id="ENSGT00940000153269"/>
<reference evidence="7" key="3">
    <citation type="submission" date="2025-09" db="UniProtKB">
        <authorList>
            <consortium name="Ensembl"/>
        </authorList>
    </citation>
    <scope>IDENTIFICATION</scope>
</reference>
<protein>
    <submittedName>
        <fullName evidence="7">Dendrocyte expressed seven transmembrane protein</fullName>
    </submittedName>
</protein>
<dbReference type="STRING" id="31033.ENSTRUP00000021070"/>
<dbReference type="OMA" id="CFKHLRC"/>
<dbReference type="PANTHER" id="PTHR21041:SF2">
    <property type="entry name" value="DENDRITIC CELL-SPECIFIC TRANSMEMBRANE PROTEIN"/>
    <property type="match status" value="1"/>
</dbReference>
<evidence type="ECO:0000256" key="4">
    <source>
        <dbReference type="ARBA" id="ARBA00023136"/>
    </source>
</evidence>
<feature type="transmembrane region" description="Helical" evidence="5">
    <location>
        <begin position="64"/>
        <end position="85"/>
    </location>
</feature>
<proteinExistence type="predicted"/>
<gene>
    <name evidence="7" type="primary">dcstamp</name>
</gene>
<accession>H2T8T0</accession>
<evidence type="ECO:0000256" key="3">
    <source>
        <dbReference type="ARBA" id="ARBA00022989"/>
    </source>
</evidence>
<name>H2T8T0_TAKRU</name>
<feature type="transmembrane region" description="Helical" evidence="5">
    <location>
        <begin position="35"/>
        <end position="58"/>
    </location>
</feature>
<feature type="transmembrane region" description="Helical" evidence="5">
    <location>
        <begin position="367"/>
        <end position="389"/>
    </location>
</feature>
<evidence type="ECO:0000313" key="7">
    <source>
        <dbReference type="Ensembl" id="ENSTRUP00000021070.2"/>
    </source>
</evidence>
<dbReference type="InterPro" id="IPR012858">
    <property type="entry name" value="DC_STAMP-like"/>
</dbReference>
<dbReference type="Proteomes" id="UP000005226">
    <property type="component" value="Chromosome 7"/>
</dbReference>
<keyword evidence="8" id="KW-1185">Reference proteome</keyword>
<dbReference type="InterPro" id="IPR051856">
    <property type="entry name" value="CSR-E3_Ligase_Protein"/>
</dbReference>
<feature type="transmembrane region" description="Helical" evidence="5">
    <location>
        <begin position="221"/>
        <end position="238"/>
    </location>
</feature>
<keyword evidence="3 5" id="KW-1133">Transmembrane helix</keyword>
<organism evidence="7 8">
    <name type="scientific">Takifugu rubripes</name>
    <name type="common">Japanese pufferfish</name>
    <name type="synonym">Fugu rubripes</name>
    <dbReference type="NCBI Taxonomy" id="31033"/>
    <lineage>
        <taxon>Eukaryota</taxon>
        <taxon>Metazoa</taxon>
        <taxon>Chordata</taxon>
        <taxon>Craniata</taxon>
        <taxon>Vertebrata</taxon>
        <taxon>Euteleostomi</taxon>
        <taxon>Actinopterygii</taxon>
        <taxon>Neopterygii</taxon>
        <taxon>Teleostei</taxon>
        <taxon>Neoteleostei</taxon>
        <taxon>Acanthomorphata</taxon>
        <taxon>Eupercaria</taxon>
        <taxon>Tetraodontiformes</taxon>
        <taxon>Tetradontoidea</taxon>
        <taxon>Tetraodontidae</taxon>
        <taxon>Takifugu</taxon>
    </lineage>
</organism>
<evidence type="ECO:0000256" key="2">
    <source>
        <dbReference type="ARBA" id="ARBA00022692"/>
    </source>
</evidence>
<dbReference type="HOGENOM" id="CLU_046145_0_0_1"/>
<reference evidence="7 8" key="1">
    <citation type="journal article" date="2011" name="Genome Biol. Evol.">
        <title>Integration of the genetic map and genome assembly of fugu facilitates insights into distinct features of genome evolution in teleosts and mammals.</title>
        <authorList>
            <person name="Kai W."/>
            <person name="Kikuchi K."/>
            <person name="Tohari S."/>
            <person name="Chew A.K."/>
            <person name="Tay A."/>
            <person name="Fujiwara A."/>
            <person name="Hosoya S."/>
            <person name="Suetake H."/>
            <person name="Naruse K."/>
            <person name="Brenner S."/>
            <person name="Suzuki Y."/>
            <person name="Venkatesh B."/>
        </authorList>
    </citation>
    <scope>NUCLEOTIDE SEQUENCE [LARGE SCALE GENOMIC DNA]</scope>
</reference>
<dbReference type="GO" id="GO:0016020">
    <property type="term" value="C:membrane"/>
    <property type="evidence" value="ECO:0007669"/>
    <property type="project" value="UniProtKB-SubCell"/>
</dbReference>
<dbReference type="Pfam" id="PF07782">
    <property type="entry name" value="DC_STAMP"/>
    <property type="match status" value="1"/>
</dbReference>
<feature type="domain" description="Dendritic cell-specific transmembrane protein-like" evidence="6">
    <location>
        <begin position="247"/>
        <end position="417"/>
    </location>
</feature>
<keyword evidence="4 5" id="KW-0472">Membrane</keyword>
<reference evidence="7" key="2">
    <citation type="submission" date="2025-08" db="UniProtKB">
        <authorList>
            <consortium name="Ensembl"/>
        </authorList>
    </citation>
    <scope>IDENTIFICATION</scope>
</reference>
<sequence>MLLSWTSVQQCIKDVGSLSVDVFTSDKRGGFQSSLILLLTCSLSSLLLSSLLLLYLHFTLRYELVVAGGIAGSSMMLLTVALFLSKRVRCFGTLLVVSVFMKNSRNLLLTTGTSVVVLRNIRNTWENLSVLLKSMICNLKSKKAAIVVPLMRYKEMLKWVANRLWKPDLGIVKLTSQSKISTRLKSEEFEAKLSEAEHKLNETVQYVQSIVDTVSSVTEKMFPAVSFLVLAAFIVLHVKKFHDDLKYKNKFIGGRFVEFDRKRRAEGKAHVLPLTAEEEKLYTVPSIRPTFRDRRAMLKFSIPVVSQFVIWVVFITVDALMYWLVAIITTTLTELEPFHVRLLLNIQVSVLEVTDSFNPECLPTPTLLLHTSVIPLALIVSILVVMILMAAKVAQLRLLVCERFFPGPTEARVEYLHAKILKKRQQRRPVKVTAPYSKLHFWFPLIFRPREIPQTTPLSFASVFKGKLSYRFC</sequence>
<keyword evidence="2 5" id="KW-0812">Transmembrane</keyword>
<dbReference type="AlphaFoldDB" id="H2T8T0"/>
<evidence type="ECO:0000259" key="6">
    <source>
        <dbReference type="Pfam" id="PF07782"/>
    </source>
</evidence>
<feature type="transmembrane region" description="Helical" evidence="5">
    <location>
        <begin position="300"/>
        <end position="325"/>
    </location>
</feature>
<evidence type="ECO:0000256" key="1">
    <source>
        <dbReference type="ARBA" id="ARBA00004141"/>
    </source>
</evidence>